<accession>A0A9W6X2D1</accession>
<dbReference type="EMBL" id="BSXW01000694">
    <property type="protein sequence ID" value="GMF28104.1"/>
    <property type="molecule type" value="Genomic_DNA"/>
</dbReference>
<dbReference type="InterPro" id="IPR038983">
    <property type="entry name" value="C2CD5"/>
</dbReference>
<dbReference type="Proteomes" id="UP001165083">
    <property type="component" value="Unassembled WGS sequence"/>
</dbReference>
<dbReference type="GO" id="GO:0065002">
    <property type="term" value="P:intracellular protein transmembrane transport"/>
    <property type="evidence" value="ECO:0007669"/>
    <property type="project" value="TreeGrafter"/>
</dbReference>
<evidence type="ECO:0000313" key="2">
    <source>
        <dbReference type="EMBL" id="GMF28104.1"/>
    </source>
</evidence>
<gene>
    <name evidence="2" type="ORF">Plil01_001180200</name>
</gene>
<organism evidence="2 3">
    <name type="scientific">Phytophthora lilii</name>
    <dbReference type="NCBI Taxonomy" id="2077276"/>
    <lineage>
        <taxon>Eukaryota</taxon>
        <taxon>Sar</taxon>
        <taxon>Stramenopiles</taxon>
        <taxon>Oomycota</taxon>
        <taxon>Peronosporomycetes</taxon>
        <taxon>Peronosporales</taxon>
        <taxon>Peronosporaceae</taxon>
        <taxon>Phytophthora</taxon>
    </lineage>
</organism>
<dbReference type="Pfam" id="PF23025">
    <property type="entry name" value="YbjQ_2"/>
    <property type="match status" value="2"/>
</dbReference>
<dbReference type="GO" id="GO:0010828">
    <property type="term" value="P:positive regulation of D-glucose transmembrane transport"/>
    <property type="evidence" value="ECO:0007669"/>
    <property type="project" value="TreeGrafter"/>
</dbReference>
<dbReference type="OrthoDB" id="419768at2759"/>
<dbReference type="GO" id="GO:0090314">
    <property type="term" value="P:positive regulation of protein targeting to membrane"/>
    <property type="evidence" value="ECO:0007669"/>
    <property type="project" value="TreeGrafter"/>
</dbReference>
<evidence type="ECO:0000313" key="3">
    <source>
        <dbReference type="Proteomes" id="UP001165083"/>
    </source>
</evidence>
<dbReference type="GO" id="GO:0005544">
    <property type="term" value="F:calcium-dependent phospholipid binding"/>
    <property type="evidence" value="ECO:0007669"/>
    <property type="project" value="InterPro"/>
</dbReference>
<dbReference type="GO" id="GO:0005509">
    <property type="term" value="F:calcium ion binding"/>
    <property type="evidence" value="ECO:0007669"/>
    <property type="project" value="TreeGrafter"/>
</dbReference>
<dbReference type="InterPro" id="IPR056431">
    <property type="entry name" value="C2CD5_YbjQ-rel_dom"/>
</dbReference>
<evidence type="ECO:0000259" key="1">
    <source>
        <dbReference type="Pfam" id="PF23025"/>
    </source>
</evidence>
<comment type="caution">
    <text evidence="2">The sequence shown here is derived from an EMBL/GenBank/DDBJ whole genome shotgun (WGS) entry which is preliminary data.</text>
</comment>
<reference evidence="2" key="1">
    <citation type="submission" date="2023-04" db="EMBL/GenBank/DDBJ databases">
        <title>Phytophthora lilii NBRC 32176.</title>
        <authorList>
            <person name="Ichikawa N."/>
            <person name="Sato H."/>
            <person name="Tonouchi N."/>
        </authorList>
    </citation>
    <scope>NUCLEOTIDE SEQUENCE</scope>
    <source>
        <strain evidence="2">NBRC 32176</strain>
    </source>
</reference>
<dbReference type="GO" id="GO:0072659">
    <property type="term" value="P:protein localization to plasma membrane"/>
    <property type="evidence" value="ECO:0007669"/>
    <property type="project" value="TreeGrafter"/>
</dbReference>
<keyword evidence="3" id="KW-1185">Reference proteome</keyword>
<dbReference type="GO" id="GO:0005886">
    <property type="term" value="C:plasma membrane"/>
    <property type="evidence" value="ECO:0007669"/>
    <property type="project" value="TreeGrafter"/>
</dbReference>
<dbReference type="AlphaFoldDB" id="A0A9W6X2D1"/>
<feature type="domain" description="C2" evidence="1">
    <location>
        <begin position="2"/>
        <end position="57"/>
    </location>
</feature>
<dbReference type="GO" id="GO:0031340">
    <property type="term" value="P:positive regulation of vesicle fusion"/>
    <property type="evidence" value="ECO:0007669"/>
    <property type="project" value="TreeGrafter"/>
</dbReference>
<dbReference type="PANTHER" id="PTHR37412">
    <property type="entry name" value="C2 DOMAIN-CONTAINING PROTEIN 5"/>
    <property type="match status" value="1"/>
</dbReference>
<proteinExistence type="predicted"/>
<sequence length="148" mass="16211">MMIASIEPPAGLAMMGKGTFVQARVCRQRRKGTGDVNATIVSDALPFLEYELYRQVSHLASPKQAERGVRLTCIMFCLSLQLIVKMKVLGVNAVFAFDSQIQVGGSLIVGVITGTGLYLPALPPPPTLRIERNIDVSLCRCLSLWIEY</sequence>
<dbReference type="PANTHER" id="PTHR37412:SF2">
    <property type="entry name" value="C2 DOMAIN-CONTAINING PROTEIN 5"/>
    <property type="match status" value="1"/>
</dbReference>
<feature type="domain" description="C2" evidence="1">
    <location>
        <begin position="75"/>
        <end position="120"/>
    </location>
</feature>
<name>A0A9W6X2D1_9STRA</name>
<protein>
    <submittedName>
        <fullName evidence="2">Unnamed protein product</fullName>
    </submittedName>
</protein>